<dbReference type="AlphaFoldDB" id="A0A191W4B1"/>
<name>A0A191W4B1_VIBAN</name>
<gene>
    <name evidence="1" type="ORF">DYL72_00995</name>
    <name evidence="2" type="ORF">EAY07_13575</name>
    <name evidence="3" type="ORF">EAY46_23120</name>
    <name evidence="4" type="ORF">ERJ77_18315</name>
    <name evidence="5" type="ORF">PL14_14600</name>
</gene>
<protein>
    <submittedName>
        <fullName evidence="4">Uncharacterized protein</fullName>
    </submittedName>
</protein>
<proteinExistence type="predicted"/>
<evidence type="ECO:0000313" key="5">
    <source>
        <dbReference type="EMBL" id="MBT2919905.1"/>
    </source>
</evidence>
<dbReference type="STRING" id="55601.AA407_06165"/>
<organism evidence="4 10">
    <name type="scientific">Vibrio anguillarum</name>
    <name type="common">Listonella anguillarum</name>
    <dbReference type="NCBI Taxonomy" id="55601"/>
    <lineage>
        <taxon>Bacteria</taxon>
        <taxon>Pseudomonadati</taxon>
        <taxon>Pseudomonadota</taxon>
        <taxon>Gammaproteobacteria</taxon>
        <taxon>Vibrionales</taxon>
        <taxon>Vibrionaceae</taxon>
        <taxon>Vibrio</taxon>
    </lineage>
</organism>
<reference evidence="1 7" key="2">
    <citation type="submission" date="2018-12" db="EMBL/GenBank/DDBJ databases">
        <title>Characterization and Draft Genome of Vibrio anguillarum J360 Marine Pathogen Isolated from an Outbreak in Lumpfish (Cyclopterus lumpus).</title>
        <authorList>
            <person name="Vasquez J.I."/>
            <person name="Cao T."/>
            <person name="Chakraborty S."/>
            <person name="Gnanagobal H."/>
            <person name="Wescot J."/>
            <person name="Boyce D."/>
            <person name="Santander J."/>
        </authorList>
    </citation>
    <scope>NUCLEOTIDE SEQUENCE [LARGE SCALE GENOMIC DNA]</scope>
    <source>
        <strain evidence="1 7">J360</strain>
    </source>
</reference>
<reference evidence="8 9" key="3">
    <citation type="journal article" date="2021" name="PeerJ">
        <title>Analysis of 44 Vibrio anguillarum genomes reveals high genetic diversity.</title>
        <authorList>
            <person name="Hansen M.J."/>
            <person name="Dalsgaard I."/>
        </authorList>
    </citation>
    <scope>NUCLEOTIDE SEQUENCE</scope>
    <source>
        <strain evidence="3 9">040915-1/1B</strain>
        <strain evidence="2 8">17-16730-2A</strain>
        <strain evidence="4">850617-1/1</strain>
    </source>
</reference>
<evidence type="ECO:0000313" key="9">
    <source>
        <dbReference type="Proteomes" id="UP000726136"/>
    </source>
</evidence>
<dbReference type="RefSeq" id="WP_013856673.1">
    <property type="nucleotide sequence ID" value="NZ_CP020534.1"/>
</dbReference>
<dbReference type="EMBL" id="RDPI01000393">
    <property type="protein sequence ID" value="MBF4375885.1"/>
    <property type="molecule type" value="Genomic_DNA"/>
</dbReference>
<evidence type="ECO:0000313" key="2">
    <source>
        <dbReference type="EMBL" id="MBF4273044.1"/>
    </source>
</evidence>
<evidence type="ECO:0000313" key="7">
    <source>
        <dbReference type="Proteomes" id="UP000256923"/>
    </source>
</evidence>
<evidence type="ECO:0000313" key="8">
    <source>
        <dbReference type="Proteomes" id="UP000722957"/>
    </source>
</evidence>
<dbReference type="OrthoDB" id="5876863at2"/>
<dbReference type="Proteomes" id="UP000256923">
    <property type="component" value="Chromosome 1"/>
</dbReference>
<dbReference type="Proteomes" id="UP000722957">
    <property type="component" value="Unassembled WGS sequence"/>
</dbReference>
<reference evidence="5" key="4">
    <citation type="submission" date="2021-05" db="EMBL/GenBank/DDBJ databases">
        <authorList>
            <person name="Kalatzis P.G."/>
            <person name="Castillo D."/>
            <person name="D'Alvise P."/>
            <person name="Middelboe M."/>
            <person name="Gram L."/>
        </authorList>
    </citation>
    <scope>NUCLEOTIDE SEQUENCE</scope>
    <source>
        <strain evidence="5">90-11-286</strain>
    </source>
</reference>
<sequence>MKYNTMTVHCTSLCLDVLNQGHFFRYTTPDILAFKSEVKIQIRVRLEPVSSAIQDEEGMIEALASGVMNVLLHYHFTAGRVSPDLIMDLIQHRLDNFFKEWKGRRDTQGMFG</sequence>
<reference evidence="5 6" key="1">
    <citation type="journal article" date="2017" name="J. Fish Dis.">
        <title>Comparative assessment of Vibrio virulence in marine fish larvae.</title>
        <authorList>
            <person name="Ronneseth A."/>
            <person name="Castillo D."/>
            <person name="D'Alvise P."/>
            <person name="Tonnesen O."/>
            <person name="Haugland G."/>
            <person name="Grotkjaer T."/>
            <person name="Engell-Sorensen K."/>
            <person name="Norremark L."/>
            <person name="Bergh O."/>
            <person name="Wergeland H.I."/>
            <person name="Gram L."/>
        </authorList>
    </citation>
    <scope>NUCLEOTIDE SEQUENCE [LARGE SCALE GENOMIC DNA]</scope>
    <source>
        <strain evidence="5 6">90-11-286</strain>
    </source>
</reference>
<dbReference type="Proteomes" id="UP000078309">
    <property type="component" value="Unassembled WGS sequence"/>
</dbReference>
<dbReference type="EMBL" id="RDOM01000033">
    <property type="protein sequence ID" value="MBF4273044.1"/>
    <property type="molecule type" value="Genomic_DNA"/>
</dbReference>
<keyword evidence="9" id="KW-1185">Reference proteome</keyword>
<accession>A0A191W4B1</accession>
<evidence type="ECO:0000313" key="3">
    <source>
        <dbReference type="EMBL" id="MBF4375885.1"/>
    </source>
</evidence>
<dbReference type="EMBL" id="JAHGUI010000061">
    <property type="protein sequence ID" value="MBT2919905.1"/>
    <property type="molecule type" value="Genomic_DNA"/>
</dbReference>
<evidence type="ECO:0000313" key="4">
    <source>
        <dbReference type="EMBL" id="MBF4436420.1"/>
    </source>
</evidence>
<evidence type="ECO:0000313" key="1">
    <source>
        <dbReference type="EMBL" id="AZS23768.1"/>
    </source>
</evidence>
<dbReference type="EMBL" id="SCLC01000118">
    <property type="protein sequence ID" value="MBF4436420.1"/>
    <property type="molecule type" value="Genomic_DNA"/>
</dbReference>
<dbReference type="EMBL" id="CP034672">
    <property type="protein sequence ID" value="AZS23768.1"/>
    <property type="molecule type" value="Genomic_DNA"/>
</dbReference>
<evidence type="ECO:0000313" key="10">
    <source>
        <dbReference type="Proteomes" id="UP000786185"/>
    </source>
</evidence>
<dbReference type="Proteomes" id="UP000786185">
    <property type="component" value="Unassembled WGS sequence"/>
</dbReference>
<dbReference type="Proteomes" id="UP000726136">
    <property type="component" value="Unassembled WGS sequence"/>
</dbReference>
<evidence type="ECO:0000313" key="6">
    <source>
        <dbReference type="Proteomes" id="UP000078309"/>
    </source>
</evidence>
<dbReference type="KEGG" id="vau:VANGNB10_cI1495c"/>